<organism evidence="1 2">
    <name type="scientific">Candidatus Lokiarchaeum ossiferum</name>
    <dbReference type="NCBI Taxonomy" id="2951803"/>
    <lineage>
        <taxon>Archaea</taxon>
        <taxon>Promethearchaeati</taxon>
        <taxon>Promethearchaeota</taxon>
        <taxon>Promethearchaeia</taxon>
        <taxon>Promethearchaeales</taxon>
        <taxon>Promethearchaeaceae</taxon>
        <taxon>Candidatus Lokiarchaeum</taxon>
    </lineage>
</organism>
<evidence type="ECO:0008006" key="3">
    <source>
        <dbReference type="Google" id="ProtNLM"/>
    </source>
</evidence>
<reference evidence="1" key="1">
    <citation type="submission" date="2022-09" db="EMBL/GenBank/DDBJ databases">
        <title>Actin cytoskeleton and complex cell architecture in an #Asgard archaeon.</title>
        <authorList>
            <person name="Ponce Toledo R.I."/>
            <person name="Schleper C."/>
            <person name="Rodrigues Oliveira T."/>
            <person name="Wollweber F."/>
            <person name="Xu J."/>
            <person name="Rittmann S."/>
            <person name="Klingl A."/>
            <person name="Pilhofer M."/>
        </authorList>
    </citation>
    <scope>NUCLEOTIDE SEQUENCE</scope>
    <source>
        <strain evidence="1">B-35</strain>
    </source>
</reference>
<dbReference type="Proteomes" id="UP001208689">
    <property type="component" value="Chromosome"/>
</dbReference>
<proteinExistence type="predicted"/>
<dbReference type="EMBL" id="CP104013">
    <property type="protein sequence ID" value="UYP45884.1"/>
    <property type="molecule type" value="Genomic_DNA"/>
</dbReference>
<dbReference type="Pfam" id="PF20773">
    <property type="entry name" value="InhA-like_MAM"/>
    <property type="match status" value="1"/>
</dbReference>
<gene>
    <name evidence="1" type="ORF">NEF87_002169</name>
</gene>
<accession>A0ABY6HTV6</accession>
<keyword evidence="2" id="KW-1185">Reference proteome</keyword>
<name>A0ABY6HTV6_9ARCH</name>
<protein>
    <recommendedName>
        <fullName evidence="3">Immune inhibitor A peptidase M6</fullName>
    </recommendedName>
</protein>
<evidence type="ECO:0000313" key="1">
    <source>
        <dbReference type="EMBL" id="UYP45884.1"/>
    </source>
</evidence>
<evidence type="ECO:0000313" key="2">
    <source>
        <dbReference type="Proteomes" id="UP001208689"/>
    </source>
</evidence>
<sequence length="679" mass="76251">MKVKNFSFFLMGLLVFNVAAMVGLNYAAASMNPAIPDYEPMSVSEKLLHNDMSQLINPSDVVGEDSDSGSETVVEEAIVGEVKYFLSYDDVNGMFVDAYQLQAAGPLTEIWVQLDMTYPEGDPREDPVVTQEQLDYLLNEFESNIYPIDTTYFGTPDEHTGEAAPLAGMLGLPEDYYLSNEGKIIIQISNIRDTAYYDYTYPSYIAGFYWGTYEYYFNRNIINIDSSDWENRVGPDVARPFLYEGTIAHELQHLIHADYNPADDTFMNEGCSMYSEPLCGYGYSWGRMGDYFATPDNSLTNWEDQGGLNVLADYGCAQLWTVYLADHYGGAAFISHFVQAGIGGIEGINAALAYFNYTITFDDIYRDWRIANMLDLDDSVYGYPSIDFDEVDNPLRIYNVSTPVADLLGTDFGTTTGYGGDSGISKLGSYGSDYIKFTPGDYNFFDIFAFDGDDTAEYGWELTEDGWYSGAAALYDVSLISTATVDTADPYLRLDSMWSIEDYWDFGFVQISTDNGETWTSLANENTTTDFDPSGHPDIQANLPGLTGTGDGIIEFDLSAYAGQEVMLSFRYMTDWGTEFAGWIIRSASVSGVEIELVNVQPEAEFLVTIVEVYNWCGEDYYYIYDLNLYDAYETGFGITAADEYYMIVSPTMENGMVDYEINVLSFGMNCHRYRHMRV</sequence>